<dbReference type="Proteomes" id="UP000053864">
    <property type="component" value="Unassembled WGS sequence"/>
</dbReference>
<reference evidence="4" key="1">
    <citation type="submission" date="2013-11" db="EMBL/GenBank/DDBJ databases">
        <title>The Genome Sequence of Phytophthora parasitica CJ05E6.</title>
        <authorList>
            <consortium name="The Broad Institute Genomics Platform"/>
            <person name="Russ C."/>
            <person name="Tyler B."/>
            <person name="Panabieres F."/>
            <person name="Shan W."/>
            <person name="Tripathy S."/>
            <person name="Grunwald N."/>
            <person name="Machado M."/>
            <person name="Johnson C.S."/>
            <person name="Arredondo F."/>
            <person name="Hong C."/>
            <person name="Coffey M."/>
            <person name="Young S.K."/>
            <person name="Zeng Q."/>
            <person name="Gargeya S."/>
            <person name="Fitzgerald M."/>
            <person name="Abouelleil A."/>
            <person name="Alvarado L."/>
            <person name="Chapman S.B."/>
            <person name="Gainer-Dewar J."/>
            <person name="Goldberg J."/>
            <person name="Griggs A."/>
            <person name="Gujja S."/>
            <person name="Hansen M."/>
            <person name="Howarth C."/>
            <person name="Imamovic A."/>
            <person name="Ireland A."/>
            <person name="Larimer J."/>
            <person name="McCowan C."/>
            <person name="Murphy C."/>
            <person name="Pearson M."/>
            <person name="Poon T.W."/>
            <person name="Priest M."/>
            <person name="Roberts A."/>
            <person name="Saif S."/>
            <person name="Shea T."/>
            <person name="Sykes S."/>
            <person name="Wortman J."/>
            <person name="Nusbaum C."/>
            <person name="Birren B."/>
        </authorList>
    </citation>
    <scope>NUCLEOTIDE SEQUENCE [LARGE SCALE GENOMIC DNA]</scope>
    <source>
        <strain evidence="4">CJ05E6</strain>
    </source>
</reference>
<dbReference type="AlphaFoldDB" id="W2IS39"/>
<keyword evidence="2" id="KW-0677">Repeat</keyword>
<name>W2IS39_PHYNI</name>
<feature type="non-terminal residue" evidence="4">
    <location>
        <position position="1"/>
    </location>
</feature>
<organism evidence="4">
    <name type="scientific">Phytophthora nicotianae</name>
    <name type="common">Potato buckeye rot agent</name>
    <name type="synonym">Phytophthora parasitica</name>
    <dbReference type="NCBI Taxonomy" id="4792"/>
    <lineage>
        <taxon>Eukaryota</taxon>
        <taxon>Sar</taxon>
        <taxon>Stramenopiles</taxon>
        <taxon>Oomycota</taxon>
        <taxon>Peronosporomycetes</taxon>
        <taxon>Peronosporales</taxon>
        <taxon>Peronosporaceae</taxon>
        <taxon>Phytophthora</taxon>
    </lineage>
</organism>
<evidence type="ECO:0000313" key="4">
    <source>
        <dbReference type="EMBL" id="ETL37039.1"/>
    </source>
</evidence>
<sequence>SVTAYNHYGAGSACGLCEVTPNGRYALSSTLEGTVRLWDYMFDICLCTYSSHVNRKFSMQCAFLEQQWNKQSIVACGSEDNRILMWNVGSQDVTSVLTGHDHPVLALAAHPTHALMVSGSNRDIKMWTPSVEADGDSNMESNGTKDLSKFKFIEKPAGFSRSVVSVYHTGFAIAIGYFKQVLALVGLIPIYFKNTSASQGT</sequence>
<dbReference type="Gene3D" id="2.130.10.10">
    <property type="entry name" value="YVTN repeat-like/Quinoprotein amine dehydrogenase"/>
    <property type="match status" value="1"/>
</dbReference>
<dbReference type="PROSITE" id="PS50082">
    <property type="entry name" value="WD_REPEATS_2"/>
    <property type="match status" value="1"/>
</dbReference>
<dbReference type="EMBL" id="KI673642">
    <property type="protein sequence ID" value="ETL37039.1"/>
    <property type="molecule type" value="Genomic_DNA"/>
</dbReference>
<keyword evidence="1 3" id="KW-0853">WD repeat</keyword>
<dbReference type="InterPro" id="IPR001680">
    <property type="entry name" value="WD40_rpt"/>
</dbReference>
<dbReference type="PANTHER" id="PTHR44019:SF8">
    <property type="entry name" value="POC1 CENTRIOLAR PROTEIN HOMOLOG"/>
    <property type="match status" value="1"/>
</dbReference>
<proteinExistence type="predicted"/>
<evidence type="ECO:0000256" key="2">
    <source>
        <dbReference type="ARBA" id="ARBA00022737"/>
    </source>
</evidence>
<dbReference type="SMART" id="SM00320">
    <property type="entry name" value="WD40"/>
    <property type="match status" value="3"/>
</dbReference>
<dbReference type="Pfam" id="PF00400">
    <property type="entry name" value="WD40"/>
    <property type="match status" value="2"/>
</dbReference>
<dbReference type="InterPro" id="IPR015943">
    <property type="entry name" value="WD40/YVTN_repeat-like_dom_sf"/>
</dbReference>
<dbReference type="VEuPathDB" id="FungiDB:PPTG_13595"/>
<dbReference type="PANTHER" id="PTHR44019">
    <property type="entry name" value="WD REPEAT-CONTAINING PROTEIN 55"/>
    <property type="match status" value="1"/>
</dbReference>
<dbReference type="InterPro" id="IPR050505">
    <property type="entry name" value="WDR55/POC1"/>
</dbReference>
<feature type="repeat" description="WD" evidence="3">
    <location>
        <begin position="97"/>
        <end position="127"/>
    </location>
</feature>
<dbReference type="InterPro" id="IPR036322">
    <property type="entry name" value="WD40_repeat_dom_sf"/>
</dbReference>
<evidence type="ECO:0000256" key="1">
    <source>
        <dbReference type="ARBA" id="ARBA00022574"/>
    </source>
</evidence>
<protein>
    <submittedName>
        <fullName evidence="4">Uncharacterized protein</fullName>
    </submittedName>
</protein>
<gene>
    <name evidence="4" type="ORF">L916_11130</name>
</gene>
<accession>W2IS39</accession>
<evidence type="ECO:0000256" key="3">
    <source>
        <dbReference type="PROSITE-ProRule" id="PRU00221"/>
    </source>
</evidence>
<dbReference type="SUPFAM" id="SSF50978">
    <property type="entry name" value="WD40 repeat-like"/>
    <property type="match status" value="1"/>
</dbReference>